<comment type="similarity">
    <text evidence="1">Belongs to the DltD family.</text>
</comment>
<organism evidence="2 3">
    <name type="scientific">Pediococcus inopinatus</name>
    <dbReference type="NCBI Taxonomy" id="114090"/>
    <lineage>
        <taxon>Bacteria</taxon>
        <taxon>Bacillati</taxon>
        <taxon>Bacillota</taxon>
        <taxon>Bacilli</taxon>
        <taxon>Lactobacillales</taxon>
        <taxon>Lactobacillaceae</taxon>
        <taxon>Pediococcus</taxon>
    </lineage>
</organism>
<dbReference type="Pfam" id="PF04914">
    <property type="entry name" value="DltD"/>
    <property type="match status" value="1"/>
</dbReference>
<keyword evidence="3" id="KW-1185">Reference proteome</keyword>
<dbReference type="Proteomes" id="UP001302696">
    <property type="component" value="Chromosome"/>
</dbReference>
<keyword evidence="1" id="KW-1003">Cell membrane</keyword>
<proteinExistence type="inferred from homology"/>
<dbReference type="InterPro" id="IPR023896">
    <property type="entry name" value="LTA_DltD"/>
</dbReference>
<dbReference type="NCBIfam" id="TIGR04092">
    <property type="entry name" value="LTA_DltD"/>
    <property type="match status" value="1"/>
</dbReference>
<dbReference type="InterPro" id="IPR006998">
    <property type="entry name" value="DltD"/>
</dbReference>
<protein>
    <recommendedName>
        <fullName evidence="1">Protein DltD</fullName>
    </recommendedName>
</protein>
<evidence type="ECO:0000313" key="2">
    <source>
        <dbReference type="EMBL" id="WPC21146.1"/>
    </source>
</evidence>
<dbReference type="PANTHER" id="PTHR40039">
    <property type="entry name" value="PROTEIN DLTD"/>
    <property type="match status" value="1"/>
</dbReference>
<reference evidence="3" key="1">
    <citation type="submission" date="2024-06" db="EMBL/GenBank/DDBJ databases">
        <authorList>
            <person name="Chang H.C."/>
            <person name="Mun S.Y."/>
        </authorList>
    </citation>
    <scope>NUCLEOTIDE SEQUENCE [LARGE SCALE GENOMIC DNA]</scope>
    <source>
        <strain evidence="3">KT1</strain>
    </source>
</reference>
<dbReference type="PANTHER" id="PTHR40039:SF1">
    <property type="entry name" value="PROTEIN DLTD"/>
    <property type="match status" value="1"/>
</dbReference>
<keyword evidence="1" id="KW-0472">Membrane</keyword>
<comment type="pathway">
    <text evidence="1">Cell wall biogenesis; lipoteichoic acid biosynthesis.</text>
</comment>
<sequence length="422" mass="48908">MAKKLFLIFGPVVLAGVLLLAILFSPFKLSHINSKTERQAAVSLSPNVLKGQVIKESALSHKKFVPFFGSSEFSRFSFSHPSVLATKYKRPYTPFLMGAPGTQSLTHYFQMQLVDPQLKNRKAVFVISPQWFVHKGARKDAFSFYYSPLQSIVWLLNQREDQKMDRYAAKRLLEMPSGKANHVIASALKRVAAGKSITTGQRTYLTYEKRLLQHEDQLFSSLKLKNNQKRIDHFAKQLPANYQIKTLDKLAVEQGKLHTTNNKFGIDNHFYQRRLEKKKNKFKNFERNWNYTQSPEFSDFELVLNQFASLHTNVEFVIPPVNQKWSEYTGLSPKMLKEFDQKIRYQLTSQGFTNICDLSDKGNVPYFMQDTIHLGWRGWLAVDQAVDPFLTTKQKTPHYQINSRFYSKDWQNLKTVPKMAAN</sequence>
<accession>A0ABZ0Q2G7</accession>
<name>A0ABZ0Q2G7_9LACO</name>
<evidence type="ECO:0000313" key="3">
    <source>
        <dbReference type="Proteomes" id="UP001302696"/>
    </source>
</evidence>
<dbReference type="RefSeq" id="WP_057774902.1">
    <property type="nucleotide sequence ID" value="NZ_BBIM01000033.1"/>
</dbReference>
<evidence type="ECO:0000256" key="1">
    <source>
        <dbReference type="PIRNR" id="PIRNR021438"/>
    </source>
</evidence>
<gene>
    <name evidence="2" type="primary">dltD</name>
    <name evidence="2" type="ORF">N6G96_07640</name>
</gene>
<dbReference type="PIRSF" id="PIRSF021438">
    <property type="entry name" value="DltD"/>
    <property type="match status" value="1"/>
</dbReference>
<dbReference type="EMBL" id="CP104778">
    <property type="protein sequence ID" value="WPC21146.1"/>
    <property type="molecule type" value="Genomic_DNA"/>
</dbReference>